<comment type="caution">
    <text evidence="1">The sequence shown here is derived from an EMBL/GenBank/DDBJ whole genome shotgun (WGS) entry which is preliminary data.</text>
</comment>
<accession>A0A2G2XDM9</accession>
<dbReference type="Proteomes" id="UP000224567">
    <property type="component" value="Unassembled WGS sequence"/>
</dbReference>
<protein>
    <submittedName>
        <fullName evidence="1">Uncharacterized protein</fullName>
    </submittedName>
</protein>
<name>A0A2G2XDM9_CAPBA</name>
<dbReference type="PANTHER" id="PTHR48003">
    <property type="entry name" value="OS07G0626500 PROTEIN"/>
    <property type="match status" value="1"/>
</dbReference>
<reference evidence="1 2" key="1">
    <citation type="journal article" date="2017" name="Genome Biol.">
        <title>New reference genome sequences of hot pepper reveal the massive evolution of plant disease-resistance genes by retroduplication.</title>
        <authorList>
            <person name="Kim S."/>
            <person name="Park J."/>
            <person name="Yeom S.I."/>
            <person name="Kim Y.M."/>
            <person name="Seo E."/>
            <person name="Kim K.T."/>
            <person name="Kim M.S."/>
            <person name="Lee J.M."/>
            <person name="Cheong K."/>
            <person name="Shin H.S."/>
            <person name="Kim S.B."/>
            <person name="Han K."/>
            <person name="Lee J."/>
            <person name="Park M."/>
            <person name="Lee H.A."/>
            <person name="Lee H.Y."/>
            <person name="Lee Y."/>
            <person name="Oh S."/>
            <person name="Lee J.H."/>
            <person name="Choi E."/>
            <person name="Choi E."/>
            <person name="Lee S.E."/>
            <person name="Jeon J."/>
            <person name="Kim H."/>
            <person name="Choi G."/>
            <person name="Song H."/>
            <person name="Lee J."/>
            <person name="Lee S.C."/>
            <person name="Kwon J.K."/>
            <person name="Lee H.Y."/>
            <person name="Koo N."/>
            <person name="Hong Y."/>
            <person name="Kim R.W."/>
            <person name="Kang W.H."/>
            <person name="Huh J.H."/>
            <person name="Kang B.C."/>
            <person name="Yang T.J."/>
            <person name="Lee Y.H."/>
            <person name="Bennetzen J.L."/>
            <person name="Choi D."/>
        </authorList>
    </citation>
    <scope>NUCLEOTIDE SEQUENCE [LARGE SCALE GENOMIC DNA]</scope>
    <source>
        <strain evidence="2">cv. PBC81</strain>
    </source>
</reference>
<proteinExistence type="predicted"/>
<evidence type="ECO:0000313" key="1">
    <source>
        <dbReference type="EMBL" id="PHT55598.1"/>
    </source>
</evidence>
<dbReference type="OrthoDB" id="4062651at2759"/>
<dbReference type="Gene3D" id="1.10.510.10">
    <property type="entry name" value="Transferase(Phosphotransferase) domain 1"/>
    <property type="match status" value="1"/>
</dbReference>
<evidence type="ECO:0000313" key="2">
    <source>
        <dbReference type="Proteomes" id="UP000224567"/>
    </source>
</evidence>
<sequence>MQECWVIVPLSWLRRRNHCLPSNQTYMLLELLSGKCAGDVVSGEDGRVDLTDWVRLKVAEGHGSDCFDNVLSPEMRNPATEKQMKEVLGIAVRCIRSVSERPGIKTIYEDLSSI</sequence>
<gene>
    <name evidence="1" type="ORF">CQW23_04084</name>
</gene>
<dbReference type="InterPro" id="IPR053059">
    <property type="entry name" value="Inactive_SerThr-Kinase_ABA"/>
</dbReference>
<dbReference type="AlphaFoldDB" id="A0A2G2XDM9"/>
<reference evidence="2" key="2">
    <citation type="journal article" date="2017" name="J. Anim. Genet.">
        <title>Multiple reference genome sequences of hot pepper reveal the massive evolution of plant disease resistance genes by retroduplication.</title>
        <authorList>
            <person name="Kim S."/>
            <person name="Park J."/>
            <person name="Yeom S.-I."/>
            <person name="Kim Y.-M."/>
            <person name="Seo E."/>
            <person name="Kim K.-T."/>
            <person name="Kim M.-S."/>
            <person name="Lee J.M."/>
            <person name="Cheong K."/>
            <person name="Shin H.-S."/>
            <person name="Kim S.-B."/>
            <person name="Han K."/>
            <person name="Lee J."/>
            <person name="Park M."/>
            <person name="Lee H.-A."/>
            <person name="Lee H.-Y."/>
            <person name="Lee Y."/>
            <person name="Oh S."/>
            <person name="Lee J.H."/>
            <person name="Choi E."/>
            <person name="Choi E."/>
            <person name="Lee S.E."/>
            <person name="Jeon J."/>
            <person name="Kim H."/>
            <person name="Choi G."/>
            <person name="Song H."/>
            <person name="Lee J."/>
            <person name="Lee S.-C."/>
            <person name="Kwon J.-K."/>
            <person name="Lee H.-Y."/>
            <person name="Koo N."/>
            <person name="Hong Y."/>
            <person name="Kim R.W."/>
            <person name="Kang W.-H."/>
            <person name="Huh J.H."/>
            <person name="Kang B.-C."/>
            <person name="Yang T.-J."/>
            <person name="Lee Y.-H."/>
            <person name="Bennetzen J.L."/>
            <person name="Choi D."/>
        </authorList>
    </citation>
    <scope>NUCLEOTIDE SEQUENCE [LARGE SCALE GENOMIC DNA]</scope>
    <source>
        <strain evidence="2">cv. PBC81</strain>
    </source>
</reference>
<dbReference type="EMBL" id="MLFT02000002">
    <property type="protein sequence ID" value="PHT55598.1"/>
    <property type="molecule type" value="Genomic_DNA"/>
</dbReference>
<keyword evidence="2" id="KW-1185">Reference proteome</keyword>
<dbReference type="PANTHER" id="PTHR48003:SF6">
    <property type="entry name" value="PROTEIN KINASE DOMAIN-CONTAINING PROTEIN"/>
    <property type="match status" value="1"/>
</dbReference>
<dbReference type="STRING" id="33114.A0A2G2XDM9"/>
<organism evidence="1 2">
    <name type="scientific">Capsicum baccatum</name>
    <name type="common">Peruvian pepper</name>
    <dbReference type="NCBI Taxonomy" id="33114"/>
    <lineage>
        <taxon>Eukaryota</taxon>
        <taxon>Viridiplantae</taxon>
        <taxon>Streptophyta</taxon>
        <taxon>Embryophyta</taxon>
        <taxon>Tracheophyta</taxon>
        <taxon>Spermatophyta</taxon>
        <taxon>Magnoliopsida</taxon>
        <taxon>eudicotyledons</taxon>
        <taxon>Gunneridae</taxon>
        <taxon>Pentapetalae</taxon>
        <taxon>asterids</taxon>
        <taxon>lamiids</taxon>
        <taxon>Solanales</taxon>
        <taxon>Solanaceae</taxon>
        <taxon>Solanoideae</taxon>
        <taxon>Capsiceae</taxon>
        <taxon>Capsicum</taxon>
    </lineage>
</organism>